<organism evidence="1 2">
    <name type="scientific">Bauhinia variegata</name>
    <name type="common">Purple orchid tree</name>
    <name type="synonym">Phanera variegata</name>
    <dbReference type="NCBI Taxonomy" id="167791"/>
    <lineage>
        <taxon>Eukaryota</taxon>
        <taxon>Viridiplantae</taxon>
        <taxon>Streptophyta</taxon>
        <taxon>Embryophyta</taxon>
        <taxon>Tracheophyta</taxon>
        <taxon>Spermatophyta</taxon>
        <taxon>Magnoliopsida</taxon>
        <taxon>eudicotyledons</taxon>
        <taxon>Gunneridae</taxon>
        <taxon>Pentapetalae</taxon>
        <taxon>rosids</taxon>
        <taxon>fabids</taxon>
        <taxon>Fabales</taxon>
        <taxon>Fabaceae</taxon>
        <taxon>Cercidoideae</taxon>
        <taxon>Cercideae</taxon>
        <taxon>Bauhiniinae</taxon>
        <taxon>Bauhinia</taxon>
    </lineage>
</organism>
<comment type="caution">
    <text evidence="1">The sequence shown here is derived from an EMBL/GenBank/DDBJ whole genome shotgun (WGS) entry which is preliminary data.</text>
</comment>
<keyword evidence="2" id="KW-1185">Reference proteome</keyword>
<evidence type="ECO:0000313" key="2">
    <source>
        <dbReference type="Proteomes" id="UP000828941"/>
    </source>
</evidence>
<gene>
    <name evidence="1" type="ORF">L6164_022968</name>
</gene>
<protein>
    <submittedName>
        <fullName evidence="1">Uncharacterized protein</fullName>
    </submittedName>
</protein>
<dbReference type="EMBL" id="CM039434">
    <property type="protein sequence ID" value="KAI4323354.1"/>
    <property type="molecule type" value="Genomic_DNA"/>
</dbReference>
<name>A0ACB9MHD6_BAUVA</name>
<accession>A0ACB9MHD6</accession>
<sequence length="801" mass="91349">MASSTLHFNSLLLLLVLPHLPTVFTIKNSDTQIELNLSLPTGHSWNSLSNEFAFGLRNVQLGEQRKVSLLAIWFTKDVNQTIVWFSRDAAGSTVNLNNKGVAVYDQQGDQIWRRPNPESNETSYATMQDNGNFVLHDKDGNHLWESFQEPTDTILPGQKLNLTKVAELRARKSETDFSEGDFGFHCQDGGNLLLYYIPERVDYWDGRTLNSNADMQLFFNESGEISIRNQSYKMIITKGDPDSQEYRNYMARIDSDGGFRLYQRSRSCDTRFQWEEQETFPPGYDICFTFLTSVGGVFCGLNSYCEVMDKKPQCSCVDGYSFVDRKSCRPNFPLPSCQEDGWEKKKQHVQINEYINIDWPLSDYDYQMNNTTDKDYCRQQCLDDCFCAVAIYTDGRCWRKRFPLSNGRKGQSVNRIALVKVPTPEALANLKMKTTTKTETNKDQSTLVLVISILLGSSVFFNILLLAGSFVAFSILYHRKLVNLQQVSSLSAATVRRFTYKELEEATRGFQQTLGRGAFGTVYKGVLASDTTRYVAVKKLDKVVQEGEKEFKTEVSVIGQTHHRNLVRLLGYCDEGEHRLLVYEYMSNGSLASFLFGISRPHWNQRVQIALGIAKGLTYLHEECSTQIIHCDIKPQNILLDELFTSRISDFGLAKLLLTEQTRTARTNIRGTIGYFAPEWFRKSSITTKVDVYSFGVMLLEIICCKSSAAFSTGNEEGDLIEWDLIDWAYDCYSKRKLAQLVDNDEEAKNDEKRLEKFVMVAIWCIQEDPSLRPSMKKVTQMLEGVTEVSVPPRPSLFNSS</sequence>
<dbReference type="Proteomes" id="UP000828941">
    <property type="component" value="Chromosome 9"/>
</dbReference>
<proteinExistence type="predicted"/>
<evidence type="ECO:0000313" key="1">
    <source>
        <dbReference type="EMBL" id="KAI4323354.1"/>
    </source>
</evidence>
<reference evidence="1 2" key="1">
    <citation type="journal article" date="2022" name="DNA Res.">
        <title>Chromosomal-level genome assembly of the orchid tree Bauhinia variegata (Leguminosae; Cercidoideae) supports the allotetraploid origin hypothesis of Bauhinia.</title>
        <authorList>
            <person name="Zhong Y."/>
            <person name="Chen Y."/>
            <person name="Zheng D."/>
            <person name="Pang J."/>
            <person name="Liu Y."/>
            <person name="Luo S."/>
            <person name="Meng S."/>
            <person name="Qian L."/>
            <person name="Wei D."/>
            <person name="Dai S."/>
            <person name="Zhou R."/>
        </authorList>
    </citation>
    <scope>NUCLEOTIDE SEQUENCE [LARGE SCALE GENOMIC DNA]</scope>
    <source>
        <strain evidence="1">BV-YZ2020</strain>
    </source>
</reference>